<evidence type="ECO:0000256" key="2">
    <source>
        <dbReference type="SAM" id="Phobius"/>
    </source>
</evidence>
<keyword evidence="4" id="KW-1185">Reference proteome</keyword>
<organism evidence="3 4">
    <name type="scientific">Lates japonicus</name>
    <name type="common">Japanese lates</name>
    <dbReference type="NCBI Taxonomy" id="270547"/>
    <lineage>
        <taxon>Eukaryota</taxon>
        <taxon>Metazoa</taxon>
        <taxon>Chordata</taxon>
        <taxon>Craniata</taxon>
        <taxon>Vertebrata</taxon>
        <taxon>Euteleostomi</taxon>
        <taxon>Actinopterygii</taxon>
        <taxon>Neopterygii</taxon>
        <taxon>Teleostei</taxon>
        <taxon>Neoteleostei</taxon>
        <taxon>Acanthomorphata</taxon>
        <taxon>Carangaria</taxon>
        <taxon>Carangaria incertae sedis</taxon>
        <taxon>Centropomidae</taxon>
        <taxon>Lates</taxon>
    </lineage>
</organism>
<accession>A0AAD3MQZ8</accession>
<name>A0AAD3MQZ8_LATJO</name>
<evidence type="ECO:0000313" key="4">
    <source>
        <dbReference type="Proteomes" id="UP001279410"/>
    </source>
</evidence>
<protein>
    <submittedName>
        <fullName evidence="3">Delta-type opioid receptor-like protein</fullName>
    </submittedName>
</protein>
<keyword evidence="2" id="KW-1133">Transmembrane helix</keyword>
<keyword evidence="3" id="KW-0675">Receptor</keyword>
<feature type="transmembrane region" description="Helical" evidence="2">
    <location>
        <begin position="73"/>
        <end position="102"/>
    </location>
</feature>
<evidence type="ECO:0000256" key="1">
    <source>
        <dbReference type="SAM" id="MobiDB-lite"/>
    </source>
</evidence>
<dbReference type="EMBL" id="BRZM01000031">
    <property type="protein sequence ID" value="GLD58026.1"/>
    <property type="molecule type" value="Genomic_DNA"/>
</dbReference>
<gene>
    <name evidence="3" type="ORF">AKAME5_001018400</name>
</gene>
<dbReference type="AlphaFoldDB" id="A0AAD3MQZ8"/>
<keyword evidence="2" id="KW-0812">Transmembrane</keyword>
<evidence type="ECO:0000313" key="3">
    <source>
        <dbReference type="EMBL" id="GLD58026.1"/>
    </source>
</evidence>
<dbReference type="Proteomes" id="UP001279410">
    <property type="component" value="Unassembled WGS sequence"/>
</dbReference>
<sequence>MRRSDVDARSGQRRSGRSMEPYTVPGAQLSLSDLYSVIPFNVTFPDEESGLMGDRLLQNYTEQQSPVRSAGGIIIAISITALYSVICVVGLLGNILVMYGVVR</sequence>
<comment type="caution">
    <text evidence="3">The sequence shown here is derived from an EMBL/GenBank/DDBJ whole genome shotgun (WGS) entry which is preliminary data.</text>
</comment>
<feature type="compositionally biased region" description="Basic and acidic residues" evidence="1">
    <location>
        <begin position="1"/>
        <end position="10"/>
    </location>
</feature>
<keyword evidence="2" id="KW-0472">Membrane</keyword>
<proteinExistence type="predicted"/>
<feature type="region of interest" description="Disordered" evidence="1">
    <location>
        <begin position="1"/>
        <end position="24"/>
    </location>
</feature>
<reference evidence="3" key="1">
    <citation type="submission" date="2022-08" db="EMBL/GenBank/DDBJ databases">
        <title>Genome sequencing of akame (Lates japonicus).</title>
        <authorList>
            <person name="Hashiguchi Y."/>
            <person name="Takahashi H."/>
        </authorList>
    </citation>
    <scope>NUCLEOTIDE SEQUENCE</scope>
    <source>
        <strain evidence="3">Kochi</strain>
    </source>
</reference>